<protein>
    <recommendedName>
        <fullName evidence="4">DUF3429 domain-containing protein</fullName>
    </recommendedName>
</protein>
<feature type="transmembrane region" description="Helical" evidence="1">
    <location>
        <begin position="98"/>
        <end position="116"/>
    </location>
</feature>
<evidence type="ECO:0000313" key="2">
    <source>
        <dbReference type="EMBL" id="MBB3899917.1"/>
    </source>
</evidence>
<dbReference type="Pfam" id="PF11911">
    <property type="entry name" value="DUF3429"/>
    <property type="match status" value="1"/>
</dbReference>
<keyword evidence="1" id="KW-1133">Transmembrane helix</keyword>
<dbReference type="EMBL" id="JACIDJ010000007">
    <property type="protein sequence ID" value="MBB3899917.1"/>
    <property type="molecule type" value="Genomic_DNA"/>
</dbReference>
<dbReference type="InterPro" id="IPR021836">
    <property type="entry name" value="DUF3429"/>
</dbReference>
<reference evidence="2 3" key="1">
    <citation type="submission" date="2020-08" db="EMBL/GenBank/DDBJ databases">
        <title>Genomic Encyclopedia of Type Strains, Phase IV (KMG-IV): sequencing the most valuable type-strain genomes for metagenomic binning, comparative biology and taxonomic classification.</title>
        <authorList>
            <person name="Goeker M."/>
        </authorList>
    </citation>
    <scope>NUCLEOTIDE SEQUENCE [LARGE SCALE GENOMIC DNA]</scope>
    <source>
        <strain evidence="2 3">DSM 19979</strain>
    </source>
</reference>
<dbReference type="AlphaFoldDB" id="A0A840AFU1"/>
<comment type="caution">
    <text evidence="2">The sequence shown here is derived from an EMBL/GenBank/DDBJ whole genome shotgun (WGS) entry which is preliminary data.</text>
</comment>
<dbReference type="Proteomes" id="UP000553193">
    <property type="component" value="Unassembled WGS sequence"/>
</dbReference>
<dbReference type="PANTHER" id="PTHR15887:SF1">
    <property type="entry name" value="TRANSMEMBRANE PROTEIN 69"/>
    <property type="match status" value="1"/>
</dbReference>
<evidence type="ECO:0000313" key="3">
    <source>
        <dbReference type="Proteomes" id="UP000553193"/>
    </source>
</evidence>
<organism evidence="2 3">
    <name type="scientific">Roseococcus suduntuyensis</name>
    <dbReference type="NCBI Taxonomy" id="455361"/>
    <lineage>
        <taxon>Bacteria</taxon>
        <taxon>Pseudomonadati</taxon>
        <taxon>Pseudomonadota</taxon>
        <taxon>Alphaproteobacteria</taxon>
        <taxon>Acetobacterales</taxon>
        <taxon>Roseomonadaceae</taxon>
        <taxon>Roseococcus</taxon>
    </lineage>
</organism>
<keyword evidence="1" id="KW-0472">Membrane</keyword>
<proteinExistence type="predicted"/>
<feature type="transmembrane region" description="Helical" evidence="1">
    <location>
        <begin position="128"/>
        <end position="145"/>
    </location>
</feature>
<dbReference type="PANTHER" id="PTHR15887">
    <property type="entry name" value="TRANSMEMBRANE PROTEIN 69"/>
    <property type="match status" value="1"/>
</dbReference>
<dbReference type="RefSeq" id="WP_184386152.1">
    <property type="nucleotide sequence ID" value="NZ_JACIDJ010000007.1"/>
</dbReference>
<sequence>MDAAHQRLLWTLGLSGLLPFAAAALAVLLAPDHWGGFARGALIAYGAVILSFLGAVHWGLALRAPVGEAWATPTRLVLGVVPSLIGWAAMMLFEAPSLLLLAVGILATAAVEQWAASRGLVPGFYMRLRWVLSVGAAACLLLPFLV</sequence>
<name>A0A840AFU1_9PROT</name>
<keyword evidence="3" id="KW-1185">Reference proteome</keyword>
<accession>A0A840AFU1</accession>
<keyword evidence="1" id="KW-0812">Transmembrane</keyword>
<gene>
    <name evidence="2" type="ORF">GGQ83_003384</name>
</gene>
<feature type="transmembrane region" description="Helical" evidence="1">
    <location>
        <begin position="74"/>
        <end position="92"/>
    </location>
</feature>
<evidence type="ECO:0000256" key="1">
    <source>
        <dbReference type="SAM" id="Phobius"/>
    </source>
</evidence>
<evidence type="ECO:0008006" key="4">
    <source>
        <dbReference type="Google" id="ProtNLM"/>
    </source>
</evidence>
<feature type="transmembrane region" description="Helical" evidence="1">
    <location>
        <begin position="42"/>
        <end position="62"/>
    </location>
</feature>